<evidence type="ECO:0000313" key="3">
    <source>
        <dbReference type="Proteomes" id="UP000440224"/>
    </source>
</evidence>
<comment type="caution">
    <text evidence="2">The sequence shown here is derived from an EMBL/GenBank/DDBJ whole genome shotgun (WGS) entry which is preliminary data.</text>
</comment>
<proteinExistence type="predicted"/>
<dbReference type="GO" id="GO:0032259">
    <property type="term" value="P:methylation"/>
    <property type="evidence" value="ECO:0007669"/>
    <property type="project" value="UniProtKB-KW"/>
</dbReference>
<dbReference type="Proteomes" id="UP000440224">
    <property type="component" value="Unassembled WGS sequence"/>
</dbReference>
<gene>
    <name evidence="2" type="ORF">GF068_10860</name>
</gene>
<dbReference type="OrthoDB" id="262045at2"/>
<evidence type="ECO:0000313" key="2">
    <source>
        <dbReference type="EMBL" id="MRG92426.1"/>
    </source>
</evidence>
<name>A0A6N7PNN8_9BACT</name>
<dbReference type="InterPro" id="IPR013216">
    <property type="entry name" value="Methyltransf_11"/>
</dbReference>
<dbReference type="GO" id="GO:0008757">
    <property type="term" value="F:S-adenosylmethionine-dependent methyltransferase activity"/>
    <property type="evidence" value="ECO:0007669"/>
    <property type="project" value="InterPro"/>
</dbReference>
<dbReference type="InterPro" id="IPR029063">
    <property type="entry name" value="SAM-dependent_MTases_sf"/>
</dbReference>
<dbReference type="RefSeq" id="WP_153819309.1">
    <property type="nucleotide sequence ID" value="NZ_WJIE01000003.1"/>
</dbReference>
<keyword evidence="2" id="KW-0808">Transferase</keyword>
<dbReference type="SUPFAM" id="SSF53335">
    <property type="entry name" value="S-adenosyl-L-methionine-dependent methyltransferases"/>
    <property type="match status" value="1"/>
</dbReference>
<evidence type="ECO:0000259" key="1">
    <source>
        <dbReference type="Pfam" id="PF08241"/>
    </source>
</evidence>
<dbReference type="EMBL" id="WJIE01000003">
    <property type="protein sequence ID" value="MRG92426.1"/>
    <property type="molecule type" value="Genomic_DNA"/>
</dbReference>
<dbReference type="PANTHER" id="PTHR43591">
    <property type="entry name" value="METHYLTRANSFERASE"/>
    <property type="match status" value="1"/>
</dbReference>
<organism evidence="2 3">
    <name type="scientific">Polyangium spumosum</name>
    <dbReference type="NCBI Taxonomy" id="889282"/>
    <lineage>
        <taxon>Bacteria</taxon>
        <taxon>Pseudomonadati</taxon>
        <taxon>Myxococcota</taxon>
        <taxon>Polyangia</taxon>
        <taxon>Polyangiales</taxon>
        <taxon>Polyangiaceae</taxon>
        <taxon>Polyangium</taxon>
    </lineage>
</organism>
<keyword evidence="3" id="KW-1185">Reference proteome</keyword>
<dbReference type="PANTHER" id="PTHR43591:SF24">
    <property type="entry name" value="2-METHOXY-6-POLYPRENYL-1,4-BENZOQUINOL METHYLASE, MITOCHONDRIAL"/>
    <property type="match status" value="1"/>
</dbReference>
<reference evidence="2 3" key="1">
    <citation type="submission" date="2019-10" db="EMBL/GenBank/DDBJ databases">
        <title>A soil myxobacterium in the family Polyangiaceae.</title>
        <authorList>
            <person name="Li Y."/>
            <person name="Wang J."/>
        </authorList>
    </citation>
    <scope>NUCLEOTIDE SEQUENCE [LARGE SCALE GENOMIC DNA]</scope>
    <source>
        <strain evidence="2 3">DSM 14734</strain>
    </source>
</reference>
<keyword evidence="2" id="KW-0489">Methyltransferase</keyword>
<feature type="domain" description="Methyltransferase type 11" evidence="1">
    <location>
        <begin position="47"/>
        <end position="146"/>
    </location>
</feature>
<accession>A0A6N7PNN8</accession>
<protein>
    <submittedName>
        <fullName evidence="2">Methyltransferase domain-containing protein</fullName>
    </submittedName>
</protein>
<dbReference type="Gene3D" id="3.40.50.150">
    <property type="entry name" value="Vaccinia Virus protein VP39"/>
    <property type="match status" value="1"/>
</dbReference>
<dbReference type="AlphaFoldDB" id="A0A6N7PNN8"/>
<dbReference type="Pfam" id="PF08241">
    <property type="entry name" value="Methyltransf_11"/>
    <property type="match status" value="1"/>
</dbReference>
<dbReference type="CDD" id="cd02440">
    <property type="entry name" value="AdoMet_MTases"/>
    <property type="match status" value="1"/>
</dbReference>
<sequence>MLLRVLEPEVMDTPEEARDYDAMDHAAVNRAFCEDVLAVLPSPGRVLDVGTGTARIPIELCRLAEGAEVVAIDLADHMLALAQENITRAGLASRVTVAKIDAKALPWPDGSFGAVLSNSIVHHIPEPAAVLAEMWRVTSRGGVLFVRDLHRPDSEAEIDHLVALHGGAPPADPAALPSFEHQRSLFRASLAAALTVAEVVALVAPLGIPASAVRMTSDRHWTLSAVKP</sequence>